<keyword evidence="2" id="KW-0378">Hydrolase</keyword>
<dbReference type="Pfam" id="PF12697">
    <property type="entry name" value="Abhydrolase_6"/>
    <property type="match status" value="1"/>
</dbReference>
<dbReference type="AlphaFoldDB" id="A0A4P6U0P6"/>
<accession>A0A4P6U0P6</accession>
<dbReference type="OrthoDB" id="3211023at2"/>
<dbReference type="GO" id="GO:0016020">
    <property type="term" value="C:membrane"/>
    <property type="evidence" value="ECO:0007669"/>
    <property type="project" value="TreeGrafter"/>
</dbReference>
<dbReference type="InterPro" id="IPR000073">
    <property type="entry name" value="AB_hydrolase_1"/>
</dbReference>
<proteinExistence type="predicted"/>
<feature type="domain" description="AB hydrolase-1" evidence="1">
    <location>
        <begin position="40"/>
        <end position="271"/>
    </location>
</feature>
<name>A0A4P6U0P6_STRSO</name>
<sequence length="278" mass="29650">MSQILSIARPDSVRSVRLDTGRGTFAAFTAAPPAPRGTALLVPGFNGSKEDFLPLLPGLAEAGYRVVAIDQRGQYETGPASENPSYAPEGLAADVVALAGVLGGPVHLVGHSYGGLVSRLAVLNSPSAHTTWASLTLLNFGPAAVSEPTRERLELLLDALRTTPVLELWPFLRPQDGGVSEEVLAFLSDRWARNAPEALRLAAERMITEPDRSEALRDSGIPLSVVFGTPEDTWPEREAAAMARELGARYTEIMGGGHSPNVYEPEAVIEALTSFWNA</sequence>
<dbReference type="GeneID" id="300102310"/>
<dbReference type="InterPro" id="IPR029058">
    <property type="entry name" value="AB_hydrolase_fold"/>
</dbReference>
<dbReference type="Gene3D" id="3.40.50.1820">
    <property type="entry name" value="alpha/beta hydrolase"/>
    <property type="match status" value="1"/>
</dbReference>
<dbReference type="Proteomes" id="UP000292547">
    <property type="component" value="Chromosome"/>
</dbReference>
<reference evidence="2 3" key="1">
    <citation type="submission" date="2018-08" db="EMBL/GenBank/DDBJ databases">
        <title>The complete genome sequence of Streptomyces seoulensis, a pioneer strain for nickel superoxide dismutase discovery.</title>
        <authorList>
            <person name="Shin J."/>
            <person name="Lee J.-S."/>
            <person name="Lee E.-J."/>
            <person name="Youn H.-D."/>
        </authorList>
    </citation>
    <scope>NUCLEOTIDE SEQUENCE [LARGE SCALE GENOMIC DNA]</scope>
    <source>
        <strain evidence="2 3">KCTC 9819</strain>
    </source>
</reference>
<dbReference type="RefSeq" id="WP_031181386.1">
    <property type="nucleotide sequence ID" value="NZ_CP032229.1"/>
</dbReference>
<dbReference type="STRING" id="73044.GCA_000725795_03169"/>
<organism evidence="2 3">
    <name type="scientific">Streptomyces seoulensis</name>
    <dbReference type="NCBI Taxonomy" id="73044"/>
    <lineage>
        <taxon>Bacteria</taxon>
        <taxon>Bacillati</taxon>
        <taxon>Actinomycetota</taxon>
        <taxon>Actinomycetes</taxon>
        <taxon>Kitasatosporales</taxon>
        <taxon>Streptomycetaceae</taxon>
        <taxon>Streptomyces</taxon>
    </lineage>
</organism>
<gene>
    <name evidence="2" type="ORF">D0Z67_25715</name>
</gene>
<keyword evidence="3" id="KW-1185">Reference proteome</keyword>
<dbReference type="KEGG" id="sseo:D0Z67_25715"/>
<evidence type="ECO:0000313" key="2">
    <source>
        <dbReference type="EMBL" id="QBJ93340.1"/>
    </source>
</evidence>
<dbReference type="PANTHER" id="PTHR43798:SF33">
    <property type="entry name" value="HYDROLASE, PUTATIVE (AFU_ORTHOLOGUE AFUA_2G14860)-RELATED"/>
    <property type="match status" value="1"/>
</dbReference>
<protein>
    <submittedName>
        <fullName evidence="2">Alpha/beta hydrolase</fullName>
    </submittedName>
</protein>
<dbReference type="GO" id="GO:0016787">
    <property type="term" value="F:hydrolase activity"/>
    <property type="evidence" value="ECO:0007669"/>
    <property type="project" value="UniProtKB-KW"/>
</dbReference>
<dbReference type="EMBL" id="CP032229">
    <property type="protein sequence ID" value="QBJ93340.1"/>
    <property type="molecule type" value="Genomic_DNA"/>
</dbReference>
<evidence type="ECO:0000313" key="3">
    <source>
        <dbReference type="Proteomes" id="UP000292547"/>
    </source>
</evidence>
<dbReference type="PANTHER" id="PTHR43798">
    <property type="entry name" value="MONOACYLGLYCEROL LIPASE"/>
    <property type="match status" value="1"/>
</dbReference>
<dbReference type="SUPFAM" id="SSF53474">
    <property type="entry name" value="alpha/beta-Hydrolases"/>
    <property type="match status" value="1"/>
</dbReference>
<evidence type="ECO:0000259" key="1">
    <source>
        <dbReference type="Pfam" id="PF12697"/>
    </source>
</evidence>
<dbReference type="InterPro" id="IPR050266">
    <property type="entry name" value="AB_hydrolase_sf"/>
</dbReference>